<dbReference type="AlphaFoldDB" id="A0A1E4TIF0"/>
<keyword evidence="6" id="KW-0645">Protease</keyword>
<evidence type="ECO:0000256" key="8">
    <source>
        <dbReference type="ARBA" id="ARBA00022741"/>
    </source>
</evidence>
<evidence type="ECO:0000256" key="3">
    <source>
        <dbReference type="ARBA" id="ARBA00004370"/>
    </source>
</evidence>
<dbReference type="Gene3D" id="3.40.50.300">
    <property type="entry name" value="P-loop containing nucleotide triphosphate hydrolases"/>
    <property type="match status" value="1"/>
</dbReference>
<evidence type="ECO:0000313" key="17">
    <source>
        <dbReference type="EMBL" id="ODV91509.1"/>
    </source>
</evidence>
<dbReference type="OrthoDB" id="1413014at2759"/>
<evidence type="ECO:0000256" key="9">
    <source>
        <dbReference type="ARBA" id="ARBA00022801"/>
    </source>
</evidence>
<keyword evidence="12" id="KW-0482">Metalloprotease</keyword>
<accession>A0A1E4TIF0</accession>
<evidence type="ECO:0000256" key="2">
    <source>
        <dbReference type="ARBA" id="ARBA00004173"/>
    </source>
</evidence>
<sequence length="722" mass="78876">MIGIRPVRSPIGLFGTFQSCRYYSLHVRPPVAPTALTKLCHPRALARPVSSIFSITYPRFASSYSSNHANANADLSFKESHANRHRRDPEIQAAFYRDLLAANFPNVVVARYESPGIAANSECDQLYVQALRMCGFSERAALMEQRLAANEPLSPNPDPAANVGSSSNPLRSLSGLFSRYNGSQAERRTGNRSDPIHVIVQESKFAVIARWIRMLIVFSLMFYALLMVLALLAESSGVFKGPSQVNEDSNVQNKPTVKFDDVKGCDEAVAELSEIVDFLRDPSKFTALGGKLPKGVLLTGPPGTGKTMLARAVAGEAGVPFFFMSGSEFDEMYVGVGARRVRDLFAAARAKAPAIVFIDELDAVGGKRSSKDQAYIKQTLNQLLVDLDGFSQTSGVIFIAATNFPELLDKALLRPGRFDKMVNVDLPDVRGRSAILKHYLAEVESAPNIDPSIIARGTTGMSGADLKNLVNQAAIHASQLKAPSVQMSHLEWAKDKILMGAERKSMVLTEEARRNTAFHEAGHAIAAMYTEGATSLYKATILPRGRALGITFQLPEMDKYEQTRKELRARLDVCMGGKIAEEALRGPDNVTSGCSSDLQQATAVARAMVLSFGMSDAVGPIQLSDDYNGWSENTKMLAEAEIRKLLTESEQRVRELLKGRLTELRRLANALLEYETLDRVEIEKVVKGEKINKARTVSNTVIKSTPDSVKTIPGISAGTEDL</sequence>
<dbReference type="GO" id="GO:0005524">
    <property type="term" value="F:ATP binding"/>
    <property type="evidence" value="ECO:0007669"/>
    <property type="project" value="UniProtKB-KW"/>
</dbReference>
<dbReference type="FunFam" id="1.10.8.60:FF:000001">
    <property type="entry name" value="ATP-dependent zinc metalloprotease FtsH"/>
    <property type="match status" value="1"/>
</dbReference>
<dbReference type="HAMAP" id="MF_01458">
    <property type="entry name" value="FtsH"/>
    <property type="match status" value="1"/>
</dbReference>
<comment type="cofactor">
    <cofactor evidence="1">
        <name>Zn(2+)</name>
        <dbReference type="ChEBI" id="CHEBI:29105"/>
    </cofactor>
</comment>
<name>A0A1E4TIF0_9ASCO</name>
<dbReference type="GO" id="GO:0007005">
    <property type="term" value="P:mitochondrion organization"/>
    <property type="evidence" value="ECO:0007669"/>
    <property type="project" value="TreeGrafter"/>
</dbReference>
<keyword evidence="15" id="KW-1133">Transmembrane helix</keyword>
<evidence type="ECO:0000256" key="15">
    <source>
        <dbReference type="SAM" id="Phobius"/>
    </source>
</evidence>
<evidence type="ECO:0000256" key="12">
    <source>
        <dbReference type="ARBA" id="ARBA00023049"/>
    </source>
</evidence>
<dbReference type="GO" id="GO:0006457">
    <property type="term" value="P:protein folding"/>
    <property type="evidence" value="ECO:0007669"/>
    <property type="project" value="EnsemblFungi"/>
</dbReference>
<dbReference type="Pfam" id="PF01434">
    <property type="entry name" value="Peptidase_M41"/>
    <property type="match status" value="1"/>
</dbReference>
<feature type="domain" description="AAA+ ATPase" evidence="16">
    <location>
        <begin position="292"/>
        <end position="428"/>
    </location>
</feature>
<dbReference type="FunFam" id="3.40.50.300:FF:000175">
    <property type="entry name" value="ATP-dependent zinc metalloprotease FTSH 4"/>
    <property type="match status" value="1"/>
</dbReference>
<dbReference type="Pfam" id="PF17862">
    <property type="entry name" value="AAA_lid_3"/>
    <property type="match status" value="1"/>
</dbReference>
<evidence type="ECO:0000313" key="18">
    <source>
        <dbReference type="Proteomes" id="UP000095023"/>
    </source>
</evidence>
<dbReference type="SMART" id="SM00382">
    <property type="entry name" value="AAA"/>
    <property type="match status" value="1"/>
</dbReference>
<evidence type="ECO:0000256" key="13">
    <source>
        <dbReference type="ARBA" id="ARBA00023128"/>
    </source>
</evidence>
<organism evidence="17 18">
    <name type="scientific">Tortispora caseinolytica NRRL Y-17796</name>
    <dbReference type="NCBI Taxonomy" id="767744"/>
    <lineage>
        <taxon>Eukaryota</taxon>
        <taxon>Fungi</taxon>
        <taxon>Dikarya</taxon>
        <taxon>Ascomycota</taxon>
        <taxon>Saccharomycotina</taxon>
        <taxon>Trigonopsidomycetes</taxon>
        <taxon>Trigonopsidales</taxon>
        <taxon>Trigonopsidaceae</taxon>
        <taxon>Tortispora</taxon>
    </lineage>
</organism>
<dbReference type="InterPro" id="IPR003593">
    <property type="entry name" value="AAA+_ATPase"/>
</dbReference>
<dbReference type="EMBL" id="KV453841">
    <property type="protein sequence ID" value="ODV91509.1"/>
    <property type="molecule type" value="Genomic_DNA"/>
</dbReference>
<keyword evidence="7" id="KW-0479">Metal-binding</keyword>
<dbReference type="InterPro" id="IPR037219">
    <property type="entry name" value="Peptidase_M41-like"/>
</dbReference>
<dbReference type="Pfam" id="PF00004">
    <property type="entry name" value="AAA"/>
    <property type="match status" value="1"/>
</dbReference>
<keyword evidence="9" id="KW-0378">Hydrolase</keyword>
<dbReference type="GO" id="GO:0141164">
    <property type="term" value="P:mitochondrial protein quality control"/>
    <property type="evidence" value="ECO:0007669"/>
    <property type="project" value="EnsemblFungi"/>
</dbReference>
<protein>
    <recommendedName>
        <fullName evidence="16">AAA+ ATPase domain-containing protein</fullName>
    </recommendedName>
</protein>
<dbReference type="PANTHER" id="PTHR23076">
    <property type="entry name" value="METALLOPROTEASE M41 FTSH"/>
    <property type="match status" value="1"/>
</dbReference>
<comment type="similarity">
    <text evidence="4">In the C-terminal section; belongs to the peptidase M41 family.</text>
</comment>
<dbReference type="GO" id="GO:0030150">
    <property type="term" value="P:protein import into mitochondrial matrix"/>
    <property type="evidence" value="ECO:0007669"/>
    <property type="project" value="EnsemblFungi"/>
</dbReference>
<comment type="similarity">
    <text evidence="5">In the N-terminal section; belongs to the AAA ATPase family.</text>
</comment>
<dbReference type="InterPro" id="IPR027417">
    <property type="entry name" value="P-loop_NTPase"/>
</dbReference>
<keyword evidence="15" id="KW-0812">Transmembrane</keyword>
<dbReference type="InterPro" id="IPR005936">
    <property type="entry name" value="FtsH"/>
</dbReference>
<dbReference type="InterPro" id="IPR048438">
    <property type="entry name" value="Yme1-like_N"/>
</dbReference>
<dbReference type="GO" id="GO:0033619">
    <property type="term" value="P:membrane protein proteolysis"/>
    <property type="evidence" value="ECO:0007669"/>
    <property type="project" value="EnsemblFungi"/>
</dbReference>
<gene>
    <name evidence="17" type="ORF">CANCADRAFT_71768</name>
</gene>
<keyword evidence="10" id="KW-0862">Zinc</keyword>
<proteinExistence type="inferred from homology"/>
<evidence type="ECO:0000256" key="4">
    <source>
        <dbReference type="ARBA" id="ARBA00010044"/>
    </source>
</evidence>
<dbReference type="Gene3D" id="1.20.58.760">
    <property type="entry name" value="Peptidase M41"/>
    <property type="match status" value="1"/>
</dbReference>
<dbReference type="PANTHER" id="PTHR23076:SF97">
    <property type="entry name" value="ATP-DEPENDENT ZINC METALLOPROTEASE YME1L1"/>
    <property type="match status" value="1"/>
</dbReference>
<dbReference type="GO" id="GO:0045041">
    <property type="term" value="P:protein import into mitochondrial intermembrane space"/>
    <property type="evidence" value="ECO:0007669"/>
    <property type="project" value="EnsemblFungi"/>
</dbReference>
<dbReference type="SUPFAM" id="SSF52540">
    <property type="entry name" value="P-loop containing nucleoside triphosphate hydrolases"/>
    <property type="match status" value="1"/>
</dbReference>
<feature type="transmembrane region" description="Helical" evidence="15">
    <location>
        <begin position="211"/>
        <end position="233"/>
    </location>
</feature>
<keyword evidence="13" id="KW-0496">Mitochondrion</keyword>
<evidence type="ECO:0000259" key="16">
    <source>
        <dbReference type="SMART" id="SM00382"/>
    </source>
</evidence>
<dbReference type="GO" id="GO:0046872">
    <property type="term" value="F:metal ion binding"/>
    <property type="evidence" value="ECO:0007669"/>
    <property type="project" value="UniProtKB-KW"/>
</dbReference>
<dbReference type="InterPro" id="IPR000642">
    <property type="entry name" value="Peptidase_M41"/>
</dbReference>
<keyword evidence="18" id="KW-1185">Reference proteome</keyword>
<dbReference type="Pfam" id="PF21232">
    <property type="entry name" value="Yme1-like_N"/>
    <property type="match status" value="1"/>
</dbReference>
<evidence type="ECO:0000256" key="14">
    <source>
        <dbReference type="ARBA" id="ARBA00023136"/>
    </source>
</evidence>
<evidence type="ECO:0000256" key="10">
    <source>
        <dbReference type="ARBA" id="ARBA00022833"/>
    </source>
</evidence>
<dbReference type="GO" id="GO:0004176">
    <property type="term" value="F:ATP-dependent peptidase activity"/>
    <property type="evidence" value="ECO:0007669"/>
    <property type="project" value="EnsemblFungi"/>
</dbReference>
<dbReference type="PROSITE" id="PS51257">
    <property type="entry name" value="PROKAR_LIPOPROTEIN"/>
    <property type="match status" value="1"/>
</dbReference>
<reference evidence="18" key="1">
    <citation type="submission" date="2016-02" db="EMBL/GenBank/DDBJ databases">
        <title>Comparative genomics of biotechnologically important yeasts.</title>
        <authorList>
            <consortium name="DOE Joint Genome Institute"/>
            <person name="Riley R."/>
            <person name="Haridas S."/>
            <person name="Wolfe K.H."/>
            <person name="Lopes M.R."/>
            <person name="Hittinger C.T."/>
            <person name="Goker M."/>
            <person name="Salamov A."/>
            <person name="Wisecaver J."/>
            <person name="Long T.M."/>
            <person name="Aerts A.L."/>
            <person name="Barry K."/>
            <person name="Choi C."/>
            <person name="Clum A."/>
            <person name="Coughlan A.Y."/>
            <person name="Deshpande S."/>
            <person name="Douglass A.P."/>
            <person name="Hanson S.J."/>
            <person name="Klenk H.-P."/>
            <person name="Labutti K."/>
            <person name="Lapidus A."/>
            <person name="Lindquist E."/>
            <person name="Lipzen A."/>
            <person name="Meier-Kolthoff J.P."/>
            <person name="Ohm R.A."/>
            <person name="Otillar R.P."/>
            <person name="Pangilinan J."/>
            <person name="Peng Y."/>
            <person name="Rokas A."/>
            <person name="Rosa C.A."/>
            <person name="Scheuner C."/>
            <person name="Sibirny A.A."/>
            <person name="Slot J.C."/>
            <person name="Stielow J.B."/>
            <person name="Sun H."/>
            <person name="Kurtzman C.P."/>
            <person name="Blackwell M."/>
            <person name="Jeffries T.W."/>
            <person name="Grigoriev I.V."/>
        </authorList>
    </citation>
    <scope>NUCLEOTIDE SEQUENCE [LARGE SCALE GENOMIC DNA]</scope>
    <source>
        <strain evidence="18">NRRL Y-17796</strain>
    </source>
</reference>
<dbReference type="GO" id="GO:0016887">
    <property type="term" value="F:ATP hydrolysis activity"/>
    <property type="evidence" value="ECO:0007669"/>
    <property type="project" value="InterPro"/>
</dbReference>
<evidence type="ECO:0000256" key="7">
    <source>
        <dbReference type="ARBA" id="ARBA00022723"/>
    </source>
</evidence>
<keyword evidence="8" id="KW-0547">Nucleotide-binding</keyword>
<dbReference type="InterPro" id="IPR041569">
    <property type="entry name" value="AAA_lid_3"/>
</dbReference>
<dbReference type="InterPro" id="IPR003959">
    <property type="entry name" value="ATPase_AAA_core"/>
</dbReference>
<dbReference type="Proteomes" id="UP000095023">
    <property type="component" value="Unassembled WGS sequence"/>
</dbReference>
<keyword evidence="14 15" id="KW-0472">Membrane</keyword>
<dbReference type="SUPFAM" id="SSF140990">
    <property type="entry name" value="FtsH protease domain-like"/>
    <property type="match status" value="1"/>
</dbReference>
<dbReference type="FunFam" id="1.20.58.760:FF:000002">
    <property type="entry name" value="ATP-dependent zinc metalloprotease FtsH"/>
    <property type="match status" value="1"/>
</dbReference>
<comment type="subcellular location">
    <subcellularLocation>
        <location evidence="3">Membrane</location>
    </subcellularLocation>
    <subcellularLocation>
        <location evidence="2">Mitochondrion</location>
    </subcellularLocation>
</comment>
<evidence type="ECO:0000256" key="6">
    <source>
        <dbReference type="ARBA" id="ARBA00022670"/>
    </source>
</evidence>
<keyword evidence="11" id="KW-0067">ATP-binding</keyword>
<evidence type="ECO:0000256" key="5">
    <source>
        <dbReference type="ARBA" id="ARBA00010550"/>
    </source>
</evidence>
<dbReference type="Gene3D" id="1.10.8.60">
    <property type="match status" value="1"/>
</dbReference>
<evidence type="ECO:0000256" key="1">
    <source>
        <dbReference type="ARBA" id="ARBA00001947"/>
    </source>
</evidence>
<dbReference type="GO" id="GO:0031942">
    <property type="term" value="C:i-AAA complex"/>
    <property type="evidence" value="ECO:0007669"/>
    <property type="project" value="EnsemblFungi"/>
</dbReference>
<evidence type="ECO:0000256" key="11">
    <source>
        <dbReference type="ARBA" id="ARBA00022840"/>
    </source>
</evidence>
<dbReference type="CDD" id="cd19501">
    <property type="entry name" value="RecA-like_FtsH"/>
    <property type="match status" value="1"/>
</dbReference>
<dbReference type="GO" id="GO:0004222">
    <property type="term" value="F:metalloendopeptidase activity"/>
    <property type="evidence" value="ECO:0007669"/>
    <property type="project" value="InterPro"/>
</dbReference>